<evidence type="ECO:0000256" key="6">
    <source>
        <dbReference type="SAM" id="Phobius"/>
    </source>
</evidence>
<keyword evidence="8" id="KW-1185">Reference proteome</keyword>
<dbReference type="Proteomes" id="UP000000537">
    <property type="component" value="Chromosome I"/>
</dbReference>
<organism evidence="7 8">
    <name type="scientific">Aliivibrio fischeri (strain ATCC 700601 / ES114)</name>
    <name type="common">Vibrio fischeri</name>
    <dbReference type="NCBI Taxonomy" id="312309"/>
    <lineage>
        <taxon>Bacteria</taxon>
        <taxon>Pseudomonadati</taxon>
        <taxon>Pseudomonadota</taxon>
        <taxon>Gammaproteobacteria</taxon>
        <taxon>Vibrionales</taxon>
        <taxon>Vibrionaceae</taxon>
        <taxon>Aliivibrio</taxon>
    </lineage>
</organism>
<reference evidence="7 8" key="2">
    <citation type="journal article" date="2008" name="BMC Genomics">
        <title>Comparative genomics-based investigation of resequencing targets in Vibrio fischeri: focus on point miscalls and artefactual expansions.</title>
        <authorList>
            <person name="Mandel M.J."/>
            <person name="Stabb E.V."/>
            <person name="Ruby E.G."/>
        </authorList>
    </citation>
    <scope>NUCLEOTIDE SEQUENCE [LARGE SCALE GENOMIC DNA]</scope>
    <source>
        <strain evidence="8">ATCC 700601 / ES114</strain>
    </source>
</reference>
<feature type="transmembrane region" description="Helical" evidence="6">
    <location>
        <begin position="255"/>
        <end position="275"/>
    </location>
</feature>
<keyword evidence="2" id="KW-1003">Cell membrane</keyword>
<dbReference type="EnsemblBacteria" id="AAW84684">
    <property type="protein sequence ID" value="AAW84684"/>
    <property type="gene ID" value="VF_0189"/>
</dbReference>
<evidence type="ECO:0000256" key="1">
    <source>
        <dbReference type="ARBA" id="ARBA00004651"/>
    </source>
</evidence>
<evidence type="ECO:0000313" key="8">
    <source>
        <dbReference type="Proteomes" id="UP000000537"/>
    </source>
</evidence>
<feature type="transmembrane region" description="Helical" evidence="6">
    <location>
        <begin position="335"/>
        <end position="354"/>
    </location>
</feature>
<dbReference type="RefSeq" id="WP_011261045.1">
    <property type="nucleotide sequence ID" value="NC_006840.2"/>
</dbReference>
<dbReference type="PATRIC" id="fig|312309.11.peg.187"/>
<keyword evidence="3 6" id="KW-0812">Transmembrane</keyword>
<dbReference type="PANTHER" id="PTHR30250:SF11">
    <property type="entry name" value="O-ANTIGEN TRANSPORTER-RELATED"/>
    <property type="match status" value="1"/>
</dbReference>
<gene>
    <name evidence="7" type="ordered locus">VF_0189</name>
</gene>
<evidence type="ECO:0000256" key="5">
    <source>
        <dbReference type="ARBA" id="ARBA00023136"/>
    </source>
</evidence>
<dbReference type="KEGG" id="vfi:VF_0189"/>
<dbReference type="GeneID" id="54162814"/>
<dbReference type="eggNOG" id="COG2244">
    <property type="taxonomic scope" value="Bacteria"/>
</dbReference>
<protein>
    <submittedName>
        <fullName evidence="7">Membrane protein, putative</fullName>
    </submittedName>
</protein>
<dbReference type="PANTHER" id="PTHR30250">
    <property type="entry name" value="PST FAMILY PREDICTED COLANIC ACID TRANSPORTER"/>
    <property type="match status" value="1"/>
</dbReference>
<feature type="transmembrane region" description="Helical" evidence="6">
    <location>
        <begin position="150"/>
        <end position="169"/>
    </location>
</feature>
<dbReference type="InterPro" id="IPR050833">
    <property type="entry name" value="Poly_Biosynth_Transport"/>
</dbReference>
<feature type="transmembrane region" description="Helical" evidence="6">
    <location>
        <begin position="391"/>
        <end position="408"/>
    </location>
</feature>
<dbReference type="HOGENOM" id="CLU_645492_0_0_6"/>
<proteinExistence type="predicted"/>
<feature type="transmembrane region" description="Helical" evidence="6">
    <location>
        <begin position="87"/>
        <end position="106"/>
    </location>
</feature>
<dbReference type="GO" id="GO:0005886">
    <property type="term" value="C:plasma membrane"/>
    <property type="evidence" value="ECO:0007669"/>
    <property type="project" value="UniProtKB-SubCell"/>
</dbReference>
<evidence type="ECO:0000256" key="4">
    <source>
        <dbReference type="ARBA" id="ARBA00022989"/>
    </source>
</evidence>
<feature type="transmembrane region" description="Helical" evidence="6">
    <location>
        <begin position="45"/>
        <end position="67"/>
    </location>
</feature>
<feature type="transmembrane region" description="Helical" evidence="6">
    <location>
        <begin position="12"/>
        <end position="33"/>
    </location>
</feature>
<keyword evidence="5 6" id="KW-0472">Membrane</keyword>
<dbReference type="STRING" id="312309.VF_0189"/>
<evidence type="ECO:0000313" key="7">
    <source>
        <dbReference type="EMBL" id="AAW84684.1"/>
    </source>
</evidence>
<feature type="transmembrane region" description="Helical" evidence="6">
    <location>
        <begin position="217"/>
        <end position="235"/>
    </location>
</feature>
<feature type="transmembrane region" description="Helical" evidence="6">
    <location>
        <begin position="304"/>
        <end position="323"/>
    </location>
</feature>
<sequence>MFLNKKINNRILNFSFILRGISSGVKFLFVLYLASFASGVVVGQYALIATITAITVQLIGFDVTTIIGRLIHKTERNGKVKLLESQYSFYLINYIVFFPLIFFLFLKFVTDDFFFAMLFGFTIVVEHFFTEVFRTLVSLVKVKFATIIQFLKSVPYIVFIMLSSFFYNIDISIEFIIISWLVNLLLVFIFFFFKCWNGLNLDLYFLFDKKTYVGIKHLLFSAIPYFSITVLGVLFSQIDKFFINDYLGHELLGVYFTFFTICSVLTLFISLTVGVNQGPVVIKIFSQSGVGAYISARKRLVSSYFKYITIGFIVSLIVGSLYIYISNKEIYSDNYLSFCILLLSTAILAFGQVFRVDLYLLEKDKVLFLIYLSSLLFNLLLLSILLPIYGVLGASITSLISTSFMVFTKIMQSKKYLKLVALNEC</sequence>
<comment type="subcellular location">
    <subcellularLocation>
        <location evidence="1">Cell membrane</location>
        <topology evidence="1">Multi-pass membrane protein</topology>
    </subcellularLocation>
</comment>
<feature type="transmembrane region" description="Helical" evidence="6">
    <location>
        <begin position="366"/>
        <end position="385"/>
    </location>
</feature>
<dbReference type="EMBL" id="CP000020">
    <property type="protein sequence ID" value="AAW84684.1"/>
    <property type="molecule type" value="Genomic_DNA"/>
</dbReference>
<feature type="transmembrane region" description="Helical" evidence="6">
    <location>
        <begin position="112"/>
        <end position="129"/>
    </location>
</feature>
<evidence type="ECO:0000256" key="3">
    <source>
        <dbReference type="ARBA" id="ARBA00022692"/>
    </source>
</evidence>
<accession>Q5E8G2</accession>
<name>Q5E8G2_ALIF1</name>
<evidence type="ECO:0000256" key="2">
    <source>
        <dbReference type="ARBA" id="ARBA00022475"/>
    </source>
</evidence>
<feature type="transmembrane region" description="Helical" evidence="6">
    <location>
        <begin position="175"/>
        <end position="196"/>
    </location>
</feature>
<dbReference type="AlphaFoldDB" id="Q5E8G2"/>
<keyword evidence="4 6" id="KW-1133">Transmembrane helix</keyword>
<reference evidence="7 8" key="1">
    <citation type="journal article" date="2005" name="Proc. Natl. Acad. Sci. U.S.A.">
        <title>Complete genome sequence of Vibrio fischeri: a symbiotic bacterium with pathogenic congeners.</title>
        <authorList>
            <person name="Ruby E.G."/>
            <person name="Urbanowski M."/>
            <person name="Campbell J."/>
            <person name="Dunn A."/>
            <person name="Faini M."/>
            <person name="Gunsalus R."/>
            <person name="Lostroh P."/>
            <person name="Lupp C."/>
            <person name="McCann J."/>
            <person name="Millikan D."/>
            <person name="Schaefer A."/>
            <person name="Stabb E."/>
            <person name="Stevens A."/>
            <person name="Visick K."/>
            <person name="Whistler C."/>
            <person name="Greenberg E.P."/>
        </authorList>
    </citation>
    <scope>NUCLEOTIDE SEQUENCE [LARGE SCALE GENOMIC DNA]</scope>
    <source>
        <strain evidence="8">ATCC 700601 / ES114</strain>
    </source>
</reference>